<evidence type="ECO:0000259" key="16">
    <source>
        <dbReference type="Pfam" id="PF14849"/>
    </source>
</evidence>
<keyword evidence="7 13" id="KW-0653">Protein transport</keyword>
<dbReference type="Gene3D" id="2.70.98.90">
    <property type="match status" value="1"/>
</dbReference>
<gene>
    <name evidence="13" type="primary">yidC</name>
    <name evidence="17" type="ORF">DDZ18_04210</name>
</gene>
<evidence type="ECO:0000256" key="6">
    <source>
        <dbReference type="ARBA" id="ARBA00022692"/>
    </source>
</evidence>
<dbReference type="Pfam" id="PF02096">
    <property type="entry name" value="60KD_IMP"/>
    <property type="match status" value="1"/>
</dbReference>
<proteinExistence type="inferred from homology"/>
<dbReference type="InterPro" id="IPR028053">
    <property type="entry name" value="Membr_insert_YidC_N"/>
</dbReference>
<accession>A0A2U2BXR7</accession>
<dbReference type="CDD" id="cd19961">
    <property type="entry name" value="EcYidC-like_peri"/>
    <property type="match status" value="1"/>
</dbReference>
<evidence type="ECO:0000256" key="3">
    <source>
        <dbReference type="ARBA" id="ARBA00015325"/>
    </source>
</evidence>
<dbReference type="GO" id="GO:0051205">
    <property type="term" value="P:protein insertion into membrane"/>
    <property type="evidence" value="ECO:0007669"/>
    <property type="project" value="TreeGrafter"/>
</dbReference>
<dbReference type="EMBL" id="QEXV01000001">
    <property type="protein sequence ID" value="PWE18802.1"/>
    <property type="molecule type" value="Genomic_DNA"/>
</dbReference>
<name>A0A2U2BXR7_9PROT</name>
<evidence type="ECO:0000313" key="18">
    <source>
        <dbReference type="Proteomes" id="UP000245168"/>
    </source>
</evidence>
<evidence type="ECO:0000256" key="5">
    <source>
        <dbReference type="ARBA" id="ARBA00022475"/>
    </source>
</evidence>
<dbReference type="NCBIfam" id="NF002353">
    <property type="entry name" value="PRK01318.1-4"/>
    <property type="match status" value="1"/>
</dbReference>
<dbReference type="GO" id="GO:0015031">
    <property type="term" value="P:protein transport"/>
    <property type="evidence" value="ECO:0007669"/>
    <property type="project" value="UniProtKB-KW"/>
</dbReference>
<dbReference type="RefSeq" id="WP_109252076.1">
    <property type="nucleotide sequence ID" value="NZ_QEXV01000001.1"/>
</dbReference>
<evidence type="ECO:0000256" key="2">
    <source>
        <dbReference type="ARBA" id="ARBA00010527"/>
    </source>
</evidence>
<keyword evidence="10 13" id="KW-0143">Chaperone</keyword>
<feature type="region of interest" description="Disordered" evidence="14">
    <location>
        <begin position="617"/>
        <end position="701"/>
    </location>
</feature>
<keyword evidence="6 13" id="KW-0812">Transmembrane</keyword>
<comment type="function">
    <text evidence="13">Required for the insertion and/or proper folding and/or complex formation of integral membrane proteins into the membrane. Involved in integration of membrane proteins that insert both dependently and independently of the Sec translocase complex, as well as at least some lipoproteins. Aids folding of multispanning membrane proteins.</text>
</comment>
<sequence length="701" mass="76294">MGEFRNLILAVALAAGIFILWQVFVLEPALERQQGEAPAEQAEQPLEPGADAPAPREEPGIGGPASGADLTTREAALARSERVAIRTPAVEGSIALTGARFDDLRLLRYDTEIDSGEPVTLLNPSGGPGGHYAVSGWAGGSGAPEGLPGAGTEWRLVQGDALTPESPVVLEHRAGDLVFTRTISVDENYLFTVRDAVTNEGGAAVSLSRYGLVRQEDLPAELANFYILHEGPIGVAGREMFDRKFEKLADNGPVEREGEGGWTGITSKYWLAAVAPSGSPQIRAQFRTLQRGGRTVYESNYIRDPETIGPGQTLESEAYVFAGAKNQTLLSRYEQETGIPRLTMAIDWGMFWFLTRPFFAILHAFDGWIGNFGVAIMILVVGLKLVLFPLNNRAFASMAKMRAVQPKMQELRERYADDQQRLQQEMMDMYRREKINPVAGCLPILPQIPIFFALYKTVFISLDARHAGFLWIRDMSAPDPTSMWNLFGILPYDPAGLPVIGGVLAIGLFPLIMGVTMWAQQALNPPPPDPMQRRIFAFLPVVFTIVLAGFPAALVIYWAWNNFLTIVQQYIIMRRHGTETELDKRVQRLRARLTGAPAPQSLNAPDAPASDTVIEGTAREASAEQTESGDEGETATESGDAAETTVEPEAEPTEKPAGGARTRSNPAAKKKRGGATKKPAAKRKPAPRKKPTPKPGDGDEA</sequence>
<dbReference type="PRINTS" id="PR01900">
    <property type="entry name" value="YIDCPROTEIN"/>
</dbReference>
<dbReference type="InterPro" id="IPR028055">
    <property type="entry name" value="YidC/Oxa/ALB_C"/>
</dbReference>
<evidence type="ECO:0000256" key="14">
    <source>
        <dbReference type="SAM" id="MobiDB-lite"/>
    </source>
</evidence>
<dbReference type="InterPro" id="IPR038221">
    <property type="entry name" value="YidC_periplasmic_sf"/>
</dbReference>
<feature type="transmembrane region" description="Helical" evidence="13">
    <location>
        <begin position="435"/>
        <end position="455"/>
    </location>
</feature>
<comment type="subunit">
    <text evidence="13">Interacts with the Sec translocase complex via SecD. Specifically interacts with transmembrane segments of nascent integral membrane proteins during membrane integration.</text>
</comment>
<dbReference type="Pfam" id="PF14849">
    <property type="entry name" value="YidC_periplas"/>
    <property type="match status" value="1"/>
</dbReference>
<keyword evidence="8 13" id="KW-1133">Transmembrane helix</keyword>
<keyword evidence="9 13" id="KW-0472">Membrane</keyword>
<comment type="similarity">
    <text evidence="2 13">Belongs to the OXA1/ALB3/YidC family. Type 1 subfamily.</text>
</comment>
<reference evidence="18" key="1">
    <citation type="submission" date="2018-05" db="EMBL/GenBank/DDBJ databases">
        <authorList>
            <person name="Liu B.-T."/>
        </authorList>
    </citation>
    <scope>NUCLEOTIDE SEQUENCE [LARGE SCALE GENOMIC DNA]</scope>
    <source>
        <strain evidence="18">WD6-1</strain>
    </source>
</reference>
<feature type="compositionally biased region" description="Basic residues" evidence="14">
    <location>
        <begin position="668"/>
        <end position="692"/>
    </location>
</feature>
<evidence type="ECO:0000256" key="7">
    <source>
        <dbReference type="ARBA" id="ARBA00022927"/>
    </source>
</evidence>
<dbReference type="OrthoDB" id="9780552at2"/>
<feature type="region of interest" description="Disordered" evidence="14">
    <location>
        <begin position="35"/>
        <end position="68"/>
    </location>
</feature>
<feature type="domain" description="Membrane insertase YidC N-terminal" evidence="16">
    <location>
        <begin position="82"/>
        <end position="360"/>
    </location>
</feature>
<keyword evidence="18" id="KW-1185">Reference proteome</keyword>
<dbReference type="CDD" id="cd20070">
    <property type="entry name" value="5TM_YidC_Alb3"/>
    <property type="match status" value="1"/>
</dbReference>
<evidence type="ECO:0000256" key="1">
    <source>
        <dbReference type="ARBA" id="ARBA00004429"/>
    </source>
</evidence>
<dbReference type="GO" id="GO:0005886">
    <property type="term" value="C:plasma membrane"/>
    <property type="evidence" value="ECO:0007669"/>
    <property type="project" value="UniProtKB-SubCell"/>
</dbReference>
<dbReference type="NCBIfam" id="TIGR03592">
    <property type="entry name" value="yidC_oxa1_cterm"/>
    <property type="match status" value="1"/>
</dbReference>
<keyword evidence="4 13" id="KW-0813">Transport</keyword>
<dbReference type="PANTHER" id="PTHR12428">
    <property type="entry name" value="OXA1"/>
    <property type="match status" value="1"/>
</dbReference>
<dbReference type="InterPro" id="IPR019998">
    <property type="entry name" value="Membr_insert_YidC"/>
</dbReference>
<feature type="domain" description="Membrane insertase YidC/Oxa/ALB C-terminal" evidence="15">
    <location>
        <begin position="372"/>
        <end position="574"/>
    </location>
</feature>
<evidence type="ECO:0000256" key="9">
    <source>
        <dbReference type="ARBA" id="ARBA00023136"/>
    </source>
</evidence>
<dbReference type="PANTHER" id="PTHR12428:SF65">
    <property type="entry name" value="CYTOCHROME C OXIDASE ASSEMBLY PROTEIN COX18, MITOCHONDRIAL"/>
    <property type="match status" value="1"/>
</dbReference>
<evidence type="ECO:0000256" key="10">
    <source>
        <dbReference type="ARBA" id="ARBA00023186"/>
    </source>
</evidence>
<feature type="transmembrane region" description="Helical" evidence="13">
    <location>
        <begin position="368"/>
        <end position="390"/>
    </location>
</feature>
<feature type="transmembrane region" description="Helical" evidence="13">
    <location>
        <begin position="535"/>
        <end position="560"/>
    </location>
</feature>
<organism evidence="17 18">
    <name type="scientific">Marinicauda salina</name>
    <dbReference type="NCBI Taxonomy" id="2135793"/>
    <lineage>
        <taxon>Bacteria</taxon>
        <taxon>Pseudomonadati</taxon>
        <taxon>Pseudomonadota</taxon>
        <taxon>Alphaproteobacteria</taxon>
        <taxon>Maricaulales</taxon>
        <taxon>Maricaulaceae</taxon>
        <taxon>Marinicauda</taxon>
    </lineage>
</organism>
<evidence type="ECO:0000313" key="17">
    <source>
        <dbReference type="EMBL" id="PWE18802.1"/>
    </source>
</evidence>
<dbReference type="AlphaFoldDB" id="A0A2U2BXR7"/>
<evidence type="ECO:0000256" key="4">
    <source>
        <dbReference type="ARBA" id="ARBA00022448"/>
    </source>
</evidence>
<evidence type="ECO:0000256" key="8">
    <source>
        <dbReference type="ARBA" id="ARBA00022989"/>
    </source>
</evidence>
<dbReference type="GO" id="GO:0032977">
    <property type="term" value="F:membrane insertase activity"/>
    <property type="evidence" value="ECO:0007669"/>
    <property type="project" value="InterPro"/>
</dbReference>
<dbReference type="HAMAP" id="MF_01810">
    <property type="entry name" value="YidC_type1"/>
    <property type="match status" value="1"/>
</dbReference>
<feature type="transmembrane region" description="Helical" evidence="13">
    <location>
        <begin position="495"/>
        <end position="515"/>
    </location>
</feature>
<keyword evidence="5 13" id="KW-1003">Cell membrane</keyword>
<dbReference type="Proteomes" id="UP000245168">
    <property type="component" value="Unassembled WGS sequence"/>
</dbReference>
<feature type="transmembrane region" description="Helical" evidence="13">
    <location>
        <begin position="6"/>
        <end position="26"/>
    </location>
</feature>
<dbReference type="InterPro" id="IPR047196">
    <property type="entry name" value="YidC_ALB_C"/>
</dbReference>
<evidence type="ECO:0000256" key="12">
    <source>
        <dbReference type="ARBA" id="ARBA00033342"/>
    </source>
</evidence>
<evidence type="ECO:0000256" key="13">
    <source>
        <dbReference type="HAMAP-Rule" id="MF_01810"/>
    </source>
</evidence>
<evidence type="ECO:0000259" key="15">
    <source>
        <dbReference type="Pfam" id="PF02096"/>
    </source>
</evidence>
<evidence type="ECO:0000256" key="11">
    <source>
        <dbReference type="ARBA" id="ARBA00033245"/>
    </source>
</evidence>
<comment type="caution">
    <text evidence="17">The sequence shown here is derived from an EMBL/GenBank/DDBJ whole genome shotgun (WGS) entry which is preliminary data.</text>
</comment>
<protein>
    <recommendedName>
        <fullName evidence="3 13">Membrane protein insertase YidC</fullName>
    </recommendedName>
    <alternativeName>
        <fullName evidence="12 13">Foldase YidC</fullName>
    </alternativeName>
    <alternativeName>
        <fullName evidence="11 13">Membrane integrase YidC</fullName>
    </alternativeName>
    <alternativeName>
        <fullName evidence="13">Membrane protein YidC</fullName>
    </alternativeName>
</protein>
<dbReference type="NCBIfam" id="TIGR03593">
    <property type="entry name" value="yidC_nterm"/>
    <property type="match status" value="1"/>
</dbReference>
<dbReference type="InterPro" id="IPR001708">
    <property type="entry name" value="YidC/ALB3/OXA1/COX18"/>
</dbReference>
<comment type="subcellular location">
    <subcellularLocation>
        <location evidence="1">Cell inner membrane</location>
        <topology evidence="1">Multi-pass membrane protein</topology>
    </subcellularLocation>
    <subcellularLocation>
        <location evidence="13">Cell membrane</location>
        <topology evidence="13">Multi-pass membrane protein</topology>
    </subcellularLocation>
</comment>
<feature type="compositionally biased region" description="Low complexity" evidence="14">
    <location>
        <begin position="35"/>
        <end position="50"/>
    </location>
</feature>
<dbReference type="PRINTS" id="PR00701">
    <property type="entry name" value="60KDINNERMP"/>
</dbReference>